<dbReference type="Proteomes" id="UP001597641">
    <property type="component" value="Unassembled WGS sequence"/>
</dbReference>
<keyword evidence="5 6" id="KW-0472">Membrane</keyword>
<comment type="similarity">
    <text evidence="2">Belongs to the GtrA family.</text>
</comment>
<protein>
    <submittedName>
        <fullName evidence="8">GtrA family protein</fullName>
    </submittedName>
</protein>
<evidence type="ECO:0000256" key="4">
    <source>
        <dbReference type="ARBA" id="ARBA00022989"/>
    </source>
</evidence>
<dbReference type="InterPro" id="IPR007267">
    <property type="entry name" value="GtrA_DPMS_TM"/>
</dbReference>
<keyword evidence="4 6" id="KW-1133">Transmembrane helix</keyword>
<comment type="caution">
    <text evidence="8">The sequence shown here is derived from an EMBL/GenBank/DDBJ whole genome shotgun (WGS) entry which is preliminary data.</text>
</comment>
<evidence type="ECO:0000313" key="8">
    <source>
        <dbReference type="EMBL" id="MFD3000913.1"/>
    </source>
</evidence>
<keyword evidence="9" id="KW-1185">Reference proteome</keyword>
<proteinExistence type="inferred from homology"/>
<organism evidence="8 9">
    <name type="scientific">Pontibacter toksunensis</name>
    <dbReference type="NCBI Taxonomy" id="1332631"/>
    <lineage>
        <taxon>Bacteria</taxon>
        <taxon>Pseudomonadati</taxon>
        <taxon>Bacteroidota</taxon>
        <taxon>Cytophagia</taxon>
        <taxon>Cytophagales</taxon>
        <taxon>Hymenobacteraceae</taxon>
        <taxon>Pontibacter</taxon>
    </lineage>
</organism>
<dbReference type="PANTHER" id="PTHR38459:SF1">
    <property type="entry name" value="PROPHAGE BACTOPRENOL-LINKED GLUCOSE TRANSLOCASE HOMOLOG"/>
    <property type="match status" value="1"/>
</dbReference>
<dbReference type="RefSeq" id="WP_377484445.1">
    <property type="nucleotide sequence ID" value="NZ_JBHUOX010000007.1"/>
</dbReference>
<keyword evidence="3 6" id="KW-0812">Transmembrane</keyword>
<comment type="subcellular location">
    <subcellularLocation>
        <location evidence="1">Membrane</location>
        <topology evidence="1">Multi-pass membrane protein</topology>
    </subcellularLocation>
</comment>
<feature type="transmembrane region" description="Helical" evidence="6">
    <location>
        <begin position="12"/>
        <end position="35"/>
    </location>
</feature>
<dbReference type="PANTHER" id="PTHR38459">
    <property type="entry name" value="PROPHAGE BACTOPRENOL-LINKED GLUCOSE TRANSLOCASE HOMOLOG"/>
    <property type="match status" value="1"/>
</dbReference>
<evidence type="ECO:0000256" key="2">
    <source>
        <dbReference type="ARBA" id="ARBA00009399"/>
    </source>
</evidence>
<feature type="transmembrane region" description="Helical" evidence="6">
    <location>
        <begin position="79"/>
        <end position="97"/>
    </location>
</feature>
<evidence type="ECO:0000256" key="6">
    <source>
        <dbReference type="SAM" id="Phobius"/>
    </source>
</evidence>
<sequence length="131" mass="15200">MSIAKKAYKSQVFRFLLVGGFCAGVEFLLFALLVHYYQVDYLFANGFSLLVAVMLNYFISRKYVFDESKYSVKVEFSAFFIFSTVGVILNQYLLWNFVEQMEINVNISKALAIVLVAAFNFLTKKYIVFRK</sequence>
<feature type="transmembrane region" description="Helical" evidence="6">
    <location>
        <begin position="41"/>
        <end position="59"/>
    </location>
</feature>
<name>A0ABW6BV19_9BACT</name>
<evidence type="ECO:0000313" key="9">
    <source>
        <dbReference type="Proteomes" id="UP001597641"/>
    </source>
</evidence>
<accession>A0ABW6BV19</accession>
<feature type="domain" description="GtrA/DPMS transmembrane" evidence="7">
    <location>
        <begin position="14"/>
        <end position="129"/>
    </location>
</feature>
<dbReference type="EMBL" id="JBHUOX010000007">
    <property type="protein sequence ID" value="MFD3000913.1"/>
    <property type="molecule type" value="Genomic_DNA"/>
</dbReference>
<evidence type="ECO:0000259" key="7">
    <source>
        <dbReference type="Pfam" id="PF04138"/>
    </source>
</evidence>
<evidence type="ECO:0000256" key="1">
    <source>
        <dbReference type="ARBA" id="ARBA00004141"/>
    </source>
</evidence>
<gene>
    <name evidence="8" type="ORF">ACFS7Z_11110</name>
</gene>
<evidence type="ECO:0000256" key="3">
    <source>
        <dbReference type="ARBA" id="ARBA00022692"/>
    </source>
</evidence>
<feature type="transmembrane region" description="Helical" evidence="6">
    <location>
        <begin position="103"/>
        <end position="122"/>
    </location>
</feature>
<dbReference type="Pfam" id="PF04138">
    <property type="entry name" value="GtrA_DPMS_TM"/>
    <property type="match status" value="1"/>
</dbReference>
<reference evidence="9" key="1">
    <citation type="journal article" date="2019" name="Int. J. Syst. Evol. Microbiol.">
        <title>The Global Catalogue of Microorganisms (GCM) 10K type strain sequencing project: providing services to taxonomists for standard genome sequencing and annotation.</title>
        <authorList>
            <consortium name="The Broad Institute Genomics Platform"/>
            <consortium name="The Broad Institute Genome Sequencing Center for Infectious Disease"/>
            <person name="Wu L."/>
            <person name="Ma J."/>
        </authorList>
    </citation>
    <scope>NUCLEOTIDE SEQUENCE [LARGE SCALE GENOMIC DNA]</scope>
    <source>
        <strain evidence="9">KCTC 23984</strain>
    </source>
</reference>
<dbReference type="InterPro" id="IPR051401">
    <property type="entry name" value="GtrA_CellWall_Glycosyl"/>
</dbReference>
<evidence type="ECO:0000256" key="5">
    <source>
        <dbReference type="ARBA" id="ARBA00023136"/>
    </source>
</evidence>